<dbReference type="Gene3D" id="3.40.50.150">
    <property type="entry name" value="Vaccinia Virus protein VP39"/>
    <property type="match status" value="1"/>
</dbReference>
<comment type="caution">
    <text evidence="1">The sequence shown here is derived from an EMBL/GenBank/DDBJ whole genome shotgun (WGS) entry which is preliminary data.</text>
</comment>
<name>A0A931BAU0_9ACTN</name>
<dbReference type="AlphaFoldDB" id="A0A931BAU0"/>
<reference evidence="1" key="1">
    <citation type="submission" date="2020-11" db="EMBL/GenBank/DDBJ databases">
        <title>Isolation and identification of active actinomycetes.</title>
        <authorList>
            <person name="Yu B."/>
        </authorList>
    </citation>
    <scope>NUCLEOTIDE SEQUENCE</scope>
    <source>
        <strain evidence="1">NEAU-YB345</strain>
    </source>
</reference>
<organism evidence="1 2">
    <name type="scientific">Streptacidiphilus fuscans</name>
    <dbReference type="NCBI Taxonomy" id="2789292"/>
    <lineage>
        <taxon>Bacteria</taxon>
        <taxon>Bacillati</taxon>
        <taxon>Actinomycetota</taxon>
        <taxon>Actinomycetes</taxon>
        <taxon>Kitasatosporales</taxon>
        <taxon>Streptomycetaceae</taxon>
        <taxon>Streptacidiphilus</taxon>
    </lineage>
</organism>
<keyword evidence="2" id="KW-1185">Reference proteome</keyword>
<evidence type="ECO:0000313" key="2">
    <source>
        <dbReference type="Proteomes" id="UP000657385"/>
    </source>
</evidence>
<sequence>MADPARPTSRELHTDRPHSARVYNYWLGGKDNFPADREVAERVAAAWPGVRTSARENRDFLHRAVRGLVERGVRQFLDVGTGLPLAPNTHEIAQSVDPEARVVYLDNDPMVLAHARALLTGAGGGRIRYVEEDLLHPEKILASAADTLDLGQPVAVLLLAVLHFVPDPRQARALVSRYLEPLPSGSAVVISHGCPESLAPETAQTIAQVYGQSIQGSWASAREIGELFGPVELLDPGVVPVSRWRRPGDFCPPDTDIALYGGVGIKP</sequence>
<dbReference type="GO" id="GO:0008168">
    <property type="term" value="F:methyltransferase activity"/>
    <property type="evidence" value="ECO:0007669"/>
    <property type="project" value="UniProtKB-KW"/>
</dbReference>
<dbReference type="SUPFAM" id="SSF53335">
    <property type="entry name" value="S-adenosyl-L-methionine-dependent methyltransferases"/>
    <property type="match status" value="1"/>
</dbReference>
<dbReference type="InterPro" id="IPR006764">
    <property type="entry name" value="SAM_dep_MeTrfase_SAV2177_type"/>
</dbReference>
<dbReference type="PIRSF" id="PIRSF017393">
    <property type="entry name" value="MTase_SAV2177"/>
    <property type="match status" value="1"/>
</dbReference>
<protein>
    <submittedName>
        <fullName evidence="1">SAM-dependent methyltransferase</fullName>
    </submittedName>
</protein>
<dbReference type="Proteomes" id="UP000657385">
    <property type="component" value="Unassembled WGS sequence"/>
</dbReference>
<gene>
    <name evidence="1" type="ORF">I2501_27795</name>
</gene>
<evidence type="ECO:0000313" key="1">
    <source>
        <dbReference type="EMBL" id="MBF9071832.1"/>
    </source>
</evidence>
<dbReference type="EMBL" id="JADPRT010000013">
    <property type="protein sequence ID" value="MBF9071832.1"/>
    <property type="molecule type" value="Genomic_DNA"/>
</dbReference>
<dbReference type="InterPro" id="IPR029063">
    <property type="entry name" value="SAM-dependent_MTases_sf"/>
</dbReference>
<keyword evidence="1" id="KW-0489">Methyltransferase</keyword>
<dbReference type="CDD" id="cd02440">
    <property type="entry name" value="AdoMet_MTases"/>
    <property type="match status" value="1"/>
</dbReference>
<proteinExistence type="predicted"/>
<accession>A0A931BAU0</accession>
<dbReference type="GO" id="GO:0032259">
    <property type="term" value="P:methylation"/>
    <property type="evidence" value="ECO:0007669"/>
    <property type="project" value="UniProtKB-KW"/>
</dbReference>
<keyword evidence="1" id="KW-0808">Transferase</keyword>
<dbReference type="Pfam" id="PF04672">
    <property type="entry name" value="Methyltransf_19"/>
    <property type="match status" value="1"/>
</dbReference>